<protein>
    <submittedName>
        <fullName evidence="1">Uncharacterized protein</fullName>
    </submittedName>
</protein>
<reference evidence="1 2" key="1">
    <citation type="submission" date="2019-06" db="EMBL/GenBank/DDBJ databases">
        <title>Genome Sequence of the Brown Rot Fungal Pathogen Monilinia laxa.</title>
        <authorList>
            <person name="De Miccolis Angelini R.M."/>
            <person name="Landi L."/>
            <person name="Abate D."/>
            <person name="Pollastro S."/>
            <person name="Romanazzi G."/>
            <person name="Faretra F."/>
        </authorList>
    </citation>
    <scope>NUCLEOTIDE SEQUENCE [LARGE SCALE GENOMIC DNA]</scope>
    <source>
        <strain evidence="1 2">Mlax316</strain>
    </source>
</reference>
<comment type="caution">
    <text evidence="1">The sequence shown here is derived from an EMBL/GenBank/DDBJ whole genome shotgun (WGS) entry which is preliminary data.</text>
</comment>
<dbReference type="EMBL" id="VIGI01000002">
    <property type="protein sequence ID" value="KAB8303940.1"/>
    <property type="molecule type" value="Genomic_DNA"/>
</dbReference>
<organism evidence="1 2">
    <name type="scientific">Monilinia laxa</name>
    <name type="common">Brown rot fungus</name>
    <name type="synonym">Sclerotinia laxa</name>
    <dbReference type="NCBI Taxonomy" id="61186"/>
    <lineage>
        <taxon>Eukaryota</taxon>
        <taxon>Fungi</taxon>
        <taxon>Dikarya</taxon>
        <taxon>Ascomycota</taxon>
        <taxon>Pezizomycotina</taxon>
        <taxon>Leotiomycetes</taxon>
        <taxon>Helotiales</taxon>
        <taxon>Sclerotiniaceae</taxon>
        <taxon>Monilinia</taxon>
    </lineage>
</organism>
<dbReference type="Proteomes" id="UP000326757">
    <property type="component" value="Unassembled WGS sequence"/>
</dbReference>
<proteinExistence type="predicted"/>
<dbReference type="AlphaFoldDB" id="A0A5N6KJG4"/>
<evidence type="ECO:0000313" key="2">
    <source>
        <dbReference type="Proteomes" id="UP000326757"/>
    </source>
</evidence>
<evidence type="ECO:0000313" key="1">
    <source>
        <dbReference type="EMBL" id="KAB8303940.1"/>
    </source>
</evidence>
<keyword evidence="2" id="KW-1185">Reference proteome</keyword>
<gene>
    <name evidence="1" type="ORF">EYC80_005301</name>
</gene>
<accession>A0A5N6KJG4</accession>
<sequence>MPARAILVNDENIFSVTALTAEGFLVPVLYQYRVTRGRLAESGFRIPANNHLAHVVAMVRFYAIFGCSLPDQIVIRAGVLKKAIG</sequence>
<name>A0A5N6KJG4_MONLA</name>